<protein>
    <submittedName>
        <fullName evidence="2">Uncharacterized protein</fullName>
    </submittedName>
</protein>
<evidence type="ECO:0000313" key="3">
    <source>
        <dbReference type="Proteomes" id="UP000275078"/>
    </source>
</evidence>
<dbReference type="AlphaFoldDB" id="A0A3N4IK76"/>
<dbReference type="EMBL" id="ML119658">
    <property type="protein sequence ID" value="RPA84530.1"/>
    <property type="molecule type" value="Genomic_DNA"/>
</dbReference>
<feature type="coiled-coil region" evidence="1">
    <location>
        <begin position="156"/>
        <end position="218"/>
    </location>
</feature>
<accession>A0A3N4IK76</accession>
<organism evidence="2 3">
    <name type="scientific">Ascobolus immersus RN42</name>
    <dbReference type="NCBI Taxonomy" id="1160509"/>
    <lineage>
        <taxon>Eukaryota</taxon>
        <taxon>Fungi</taxon>
        <taxon>Dikarya</taxon>
        <taxon>Ascomycota</taxon>
        <taxon>Pezizomycotina</taxon>
        <taxon>Pezizomycetes</taxon>
        <taxon>Pezizales</taxon>
        <taxon>Ascobolaceae</taxon>
        <taxon>Ascobolus</taxon>
    </lineage>
</organism>
<dbReference type="Proteomes" id="UP000275078">
    <property type="component" value="Unassembled WGS sequence"/>
</dbReference>
<reference evidence="2 3" key="1">
    <citation type="journal article" date="2018" name="Nat. Ecol. Evol.">
        <title>Pezizomycetes genomes reveal the molecular basis of ectomycorrhizal truffle lifestyle.</title>
        <authorList>
            <person name="Murat C."/>
            <person name="Payen T."/>
            <person name="Noel B."/>
            <person name="Kuo A."/>
            <person name="Morin E."/>
            <person name="Chen J."/>
            <person name="Kohler A."/>
            <person name="Krizsan K."/>
            <person name="Balestrini R."/>
            <person name="Da Silva C."/>
            <person name="Montanini B."/>
            <person name="Hainaut M."/>
            <person name="Levati E."/>
            <person name="Barry K.W."/>
            <person name="Belfiori B."/>
            <person name="Cichocki N."/>
            <person name="Clum A."/>
            <person name="Dockter R.B."/>
            <person name="Fauchery L."/>
            <person name="Guy J."/>
            <person name="Iotti M."/>
            <person name="Le Tacon F."/>
            <person name="Lindquist E.A."/>
            <person name="Lipzen A."/>
            <person name="Malagnac F."/>
            <person name="Mello A."/>
            <person name="Molinier V."/>
            <person name="Miyauchi S."/>
            <person name="Poulain J."/>
            <person name="Riccioni C."/>
            <person name="Rubini A."/>
            <person name="Sitrit Y."/>
            <person name="Splivallo R."/>
            <person name="Traeger S."/>
            <person name="Wang M."/>
            <person name="Zifcakova L."/>
            <person name="Wipf D."/>
            <person name="Zambonelli A."/>
            <person name="Paolocci F."/>
            <person name="Nowrousian M."/>
            <person name="Ottonello S."/>
            <person name="Baldrian P."/>
            <person name="Spatafora J.W."/>
            <person name="Henrissat B."/>
            <person name="Nagy L.G."/>
            <person name="Aury J.M."/>
            <person name="Wincker P."/>
            <person name="Grigoriev I.V."/>
            <person name="Bonfante P."/>
            <person name="Martin F.M."/>
        </authorList>
    </citation>
    <scope>NUCLEOTIDE SEQUENCE [LARGE SCALE GENOMIC DNA]</scope>
    <source>
        <strain evidence="2 3">RN42</strain>
    </source>
</reference>
<name>A0A3N4IK76_ASCIM</name>
<sequence>MVENSTPVDDDYLCRVLHESIWSEYTETPREKCGVSSTMFDDYSVGLIPEVEQPKTETRLEDLEQNIKRTIVVRPKNLTVLADSMHEQPEAAKDTGNELLDKVFEQLAAISDEQASFREQIVQLSKQHASVKDEIGTLAQTLLIVEEDISWLKKQNQELGREVQILRGEIERASIEESHLTIRVGLLEEKVEELLAGRDGTRAEVTELKARLSVVEAESKACKAFREQYLSRVQMTAIISLLDLSRDAAVQAALSPAHRKVYRSWRELKRSKGAAEARRITLDGLHRNHKDHPIPGFATPEDFLEFLETAFGLREVGNLAAHNYRKDKILAALVGLPEEKKGQLAHLVEFLNNMDGWWEGGVVGGFDGEVEVVDGDGLASRDRLVEDVDGIEYDEEEAGGVVVEGYWGC</sequence>
<keyword evidence="1" id="KW-0175">Coiled coil</keyword>
<evidence type="ECO:0000256" key="1">
    <source>
        <dbReference type="SAM" id="Coils"/>
    </source>
</evidence>
<proteinExistence type="predicted"/>
<gene>
    <name evidence="2" type="ORF">BJ508DRAFT_303639</name>
</gene>
<keyword evidence="3" id="KW-1185">Reference proteome</keyword>
<evidence type="ECO:0000313" key="2">
    <source>
        <dbReference type="EMBL" id="RPA84530.1"/>
    </source>
</evidence>
<dbReference type="Gene3D" id="1.10.287.1490">
    <property type="match status" value="1"/>
</dbReference>